<dbReference type="PRINTS" id="PR00114">
    <property type="entry name" value="STPHPHTASE"/>
</dbReference>
<sequence length="229" mass="25735">MLYVFGDIHGRMDLLEEARHVIRVRGDCSQMIFLGDYVDRGPQSREVVEAVMGLHQQGEIALKGNHEQMMVDSWRIASYGALSKLWVSNGGKQTLKSYGAGDNAWNAQWDMIPQAHVDWMDALPTFYDTPGRVFVHAGLIPGVPLKAHDEEEMMWIRDRFLHGRPQDFEKHVVHGHTHTHALKKISEPELLVHRTNLDTGAFYTGILSVGVFDPDGDGGPVEVLKITEA</sequence>
<protein>
    <submittedName>
        <fullName evidence="2">Serine/threonine protein phosphatase</fullName>
    </submittedName>
</protein>
<evidence type="ECO:0000259" key="1">
    <source>
        <dbReference type="Pfam" id="PF00149"/>
    </source>
</evidence>
<dbReference type="GO" id="GO:0110154">
    <property type="term" value="P:RNA decapping"/>
    <property type="evidence" value="ECO:0007669"/>
    <property type="project" value="TreeGrafter"/>
</dbReference>
<reference evidence="2 3" key="1">
    <citation type="submission" date="2018-07" db="EMBL/GenBank/DDBJ databases">
        <title>Giant CbK-like Caulobacter bacteriophages have genetically divergent genomes.</title>
        <authorList>
            <person name="Wilson K.M."/>
            <person name="Ely B."/>
        </authorList>
    </citation>
    <scope>NUCLEOTIDE SEQUENCE [LARGE SCALE GENOMIC DNA]</scope>
</reference>
<name>A0A385E9I3_9CAUD</name>
<proteinExistence type="predicted"/>
<gene>
    <name evidence="2" type="ORF">CcrBL10_gp259</name>
</gene>
<evidence type="ECO:0000313" key="3">
    <source>
        <dbReference type="Proteomes" id="UP000258997"/>
    </source>
</evidence>
<dbReference type="Gene3D" id="3.60.21.10">
    <property type="match status" value="1"/>
</dbReference>
<dbReference type="Pfam" id="PF00149">
    <property type="entry name" value="Metallophos"/>
    <property type="match status" value="1"/>
</dbReference>
<dbReference type="CDD" id="cd00144">
    <property type="entry name" value="MPP_PPP_family"/>
    <property type="match status" value="1"/>
</dbReference>
<dbReference type="EMBL" id="MH588544">
    <property type="protein sequence ID" value="AXQ68463.1"/>
    <property type="molecule type" value="Genomic_DNA"/>
</dbReference>
<dbReference type="PANTHER" id="PTHR42850:SF4">
    <property type="entry name" value="ZINC-DEPENDENT ENDOPOLYPHOSPHATASE"/>
    <property type="match status" value="1"/>
</dbReference>
<dbReference type="InterPro" id="IPR004843">
    <property type="entry name" value="Calcineurin-like_PHP"/>
</dbReference>
<feature type="domain" description="Calcineurin-like phosphoesterase" evidence="1">
    <location>
        <begin position="3"/>
        <end position="180"/>
    </location>
</feature>
<dbReference type="InterPro" id="IPR029052">
    <property type="entry name" value="Metallo-depent_PP-like"/>
</dbReference>
<dbReference type="InterPro" id="IPR050126">
    <property type="entry name" value="Ap4A_hydrolase"/>
</dbReference>
<organism evidence="2 3">
    <name type="scientific">Caulobacter phage CcrBL10</name>
    <dbReference type="NCBI Taxonomy" id="2283269"/>
    <lineage>
        <taxon>Viruses</taxon>
        <taxon>Duplodnaviria</taxon>
        <taxon>Heunggongvirae</taxon>
        <taxon>Uroviricota</taxon>
        <taxon>Caudoviricetes</taxon>
        <taxon>Jeanschmidtviridae</taxon>
        <taxon>Poindextervirus</taxon>
        <taxon>Poindextervirus BL10</taxon>
    </lineage>
</organism>
<dbReference type="GO" id="GO:0008803">
    <property type="term" value="F:bis(5'-nucleosyl)-tetraphosphatase (symmetrical) activity"/>
    <property type="evidence" value="ECO:0007669"/>
    <property type="project" value="TreeGrafter"/>
</dbReference>
<accession>A0A385E9I3</accession>
<dbReference type="InterPro" id="IPR006186">
    <property type="entry name" value="Ser/Thr-sp_prot-phosphatase"/>
</dbReference>
<dbReference type="Proteomes" id="UP000258997">
    <property type="component" value="Segment"/>
</dbReference>
<dbReference type="PANTHER" id="PTHR42850">
    <property type="entry name" value="METALLOPHOSPHOESTERASE"/>
    <property type="match status" value="1"/>
</dbReference>
<dbReference type="SUPFAM" id="SSF56300">
    <property type="entry name" value="Metallo-dependent phosphatases"/>
    <property type="match status" value="1"/>
</dbReference>
<dbReference type="GO" id="GO:0016791">
    <property type="term" value="F:phosphatase activity"/>
    <property type="evidence" value="ECO:0007669"/>
    <property type="project" value="TreeGrafter"/>
</dbReference>
<keyword evidence="3" id="KW-1185">Reference proteome</keyword>
<evidence type="ECO:0000313" key="2">
    <source>
        <dbReference type="EMBL" id="AXQ68463.1"/>
    </source>
</evidence>